<protein>
    <recommendedName>
        <fullName evidence="3">Metallo-beta-lactamase domain-containing protein</fullName>
    </recommendedName>
</protein>
<proteinExistence type="predicted"/>
<dbReference type="PROSITE" id="PS51257">
    <property type="entry name" value="PROKAR_LIPOPROTEIN"/>
    <property type="match status" value="1"/>
</dbReference>
<evidence type="ECO:0000256" key="2">
    <source>
        <dbReference type="SAM" id="SignalP"/>
    </source>
</evidence>
<reference evidence="4 5" key="1">
    <citation type="journal article" date="2014" name="Genome Biol. Evol.">
        <title>Comparative genomics and transcriptomics analyses reveal divergent lifestyle features of nematode endoparasitic fungus Hirsutella minnesotensis.</title>
        <authorList>
            <person name="Lai Y."/>
            <person name="Liu K."/>
            <person name="Zhang X."/>
            <person name="Zhang X."/>
            <person name="Li K."/>
            <person name="Wang N."/>
            <person name="Shu C."/>
            <person name="Wu Y."/>
            <person name="Wang C."/>
            <person name="Bushley K.E."/>
            <person name="Xiang M."/>
            <person name="Liu X."/>
        </authorList>
    </citation>
    <scope>NUCLEOTIDE SEQUENCE [LARGE SCALE GENOMIC DNA]</scope>
    <source>
        <strain evidence="4 5">3608</strain>
    </source>
</reference>
<feature type="chain" id="PRO_5002525976" description="Metallo-beta-lactamase domain-containing protein" evidence="2">
    <location>
        <begin position="21"/>
        <end position="418"/>
    </location>
</feature>
<organism evidence="4 5">
    <name type="scientific">Hirsutella minnesotensis 3608</name>
    <dbReference type="NCBI Taxonomy" id="1043627"/>
    <lineage>
        <taxon>Eukaryota</taxon>
        <taxon>Fungi</taxon>
        <taxon>Dikarya</taxon>
        <taxon>Ascomycota</taxon>
        <taxon>Pezizomycotina</taxon>
        <taxon>Sordariomycetes</taxon>
        <taxon>Hypocreomycetidae</taxon>
        <taxon>Hypocreales</taxon>
        <taxon>Ophiocordycipitaceae</taxon>
        <taxon>Hirsutella</taxon>
    </lineage>
</organism>
<feature type="compositionally biased region" description="Gly residues" evidence="1">
    <location>
        <begin position="358"/>
        <end position="409"/>
    </location>
</feature>
<evidence type="ECO:0000259" key="3">
    <source>
        <dbReference type="SMART" id="SM00849"/>
    </source>
</evidence>
<sequence>MTRLGMSTTGLLALVGCATACMQHASLDARWPGPSLELSSQHVPMMKRQRQQQTVDVFFGQVQNAPVTMHACFAVNTQEQQKPQNFQTMQTIDLQKGDSNLDLGVAVYFTQDGNQAIMYDTQPVPELASTCLGMMQQQGVNVNQIVLSHKHQDHVGGLGSDALNQIPVLAQDNTLKALQQDGGRTPDETYTDFKALTIGNVNVNVSHFDAHTNDGSGLFINNAMVLMGDECEDNIPFIAEPERIQSQRDNLNQRINEIKAQGINKVCPAHGNGQTILDGCFGLDLCVSNLKYLDIMMNDLNNACDFAGGGGNGNGNAKNQAFQKLQQLAPQLDKQSGEIREAYGVAHLSNCRSLQQLEGGGRQGGRGQGNGGNGGRGQQGNGGKGRQGDGRNGGNGGNNKKQGGNGGNGRNNKNGRNN</sequence>
<dbReference type="Gene3D" id="3.60.15.10">
    <property type="entry name" value="Ribonuclease Z/Hydroxyacylglutathione hydrolase-like"/>
    <property type="match status" value="1"/>
</dbReference>
<dbReference type="Proteomes" id="UP000054481">
    <property type="component" value="Unassembled WGS sequence"/>
</dbReference>
<dbReference type="AlphaFoldDB" id="A0A0F7ZT65"/>
<dbReference type="SUPFAM" id="SSF56281">
    <property type="entry name" value="Metallo-hydrolase/oxidoreductase"/>
    <property type="match status" value="1"/>
</dbReference>
<feature type="region of interest" description="Disordered" evidence="1">
    <location>
        <begin position="356"/>
        <end position="418"/>
    </location>
</feature>
<feature type="domain" description="Metallo-beta-lactamase" evidence="3">
    <location>
        <begin position="104"/>
        <end position="270"/>
    </location>
</feature>
<name>A0A0F7ZT65_9HYPO</name>
<keyword evidence="2" id="KW-0732">Signal</keyword>
<keyword evidence="5" id="KW-1185">Reference proteome</keyword>
<accession>A0A0F7ZT65</accession>
<dbReference type="InterPro" id="IPR036866">
    <property type="entry name" value="RibonucZ/Hydroxyglut_hydro"/>
</dbReference>
<dbReference type="OrthoDB" id="536211at2759"/>
<dbReference type="EMBL" id="KQ030545">
    <property type="protein sequence ID" value="KJZ72573.1"/>
    <property type="molecule type" value="Genomic_DNA"/>
</dbReference>
<dbReference type="InterPro" id="IPR001279">
    <property type="entry name" value="Metallo-B-lactamas"/>
</dbReference>
<evidence type="ECO:0000313" key="5">
    <source>
        <dbReference type="Proteomes" id="UP000054481"/>
    </source>
</evidence>
<gene>
    <name evidence="4" type="ORF">HIM_08097</name>
</gene>
<feature type="signal peptide" evidence="2">
    <location>
        <begin position="1"/>
        <end position="20"/>
    </location>
</feature>
<evidence type="ECO:0000256" key="1">
    <source>
        <dbReference type="SAM" id="MobiDB-lite"/>
    </source>
</evidence>
<dbReference type="SMART" id="SM00849">
    <property type="entry name" value="Lactamase_B"/>
    <property type="match status" value="1"/>
</dbReference>
<evidence type="ECO:0000313" key="4">
    <source>
        <dbReference type="EMBL" id="KJZ72573.1"/>
    </source>
</evidence>